<dbReference type="PANTHER" id="PTHR31444">
    <property type="entry name" value="OS11G0490100 PROTEIN"/>
    <property type="match status" value="1"/>
</dbReference>
<keyword evidence="6" id="KW-1185">Reference proteome</keyword>
<dbReference type="GO" id="GO:0032259">
    <property type="term" value="P:methylation"/>
    <property type="evidence" value="ECO:0007669"/>
    <property type="project" value="UniProtKB-KW"/>
</dbReference>
<accession>A0ABD1GUD1</accession>
<dbReference type="Proteomes" id="UP001567538">
    <property type="component" value="Unassembled WGS sequence"/>
</dbReference>
<evidence type="ECO:0000313" key="5">
    <source>
        <dbReference type="EMBL" id="KAL1546431.1"/>
    </source>
</evidence>
<reference evidence="5 6" key="1">
    <citation type="submission" date="2024-06" db="EMBL/GenBank/DDBJ databases">
        <title>A chromosome level genome sequence of Diviner's sage (Salvia divinorum).</title>
        <authorList>
            <person name="Ford S.A."/>
            <person name="Ro D.-K."/>
            <person name="Ness R.W."/>
            <person name="Phillips M.A."/>
        </authorList>
    </citation>
    <scope>NUCLEOTIDE SEQUENCE [LARGE SCALE GENOMIC DNA]</scope>
    <source>
        <strain evidence="5">SAF-2024a</strain>
        <tissue evidence="5">Leaf</tissue>
    </source>
</reference>
<name>A0ABD1GUD1_SALDI</name>
<keyword evidence="2" id="KW-0812">Transmembrane</keyword>
<evidence type="ECO:0000256" key="2">
    <source>
        <dbReference type="ARBA" id="ARBA00022692"/>
    </source>
</evidence>
<organism evidence="5 6">
    <name type="scientific">Salvia divinorum</name>
    <name type="common">Maria pastora</name>
    <name type="synonym">Diviner's sage</name>
    <dbReference type="NCBI Taxonomy" id="28513"/>
    <lineage>
        <taxon>Eukaryota</taxon>
        <taxon>Viridiplantae</taxon>
        <taxon>Streptophyta</taxon>
        <taxon>Embryophyta</taxon>
        <taxon>Tracheophyta</taxon>
        <taxon>Spermatophyta</taxon>
        <taxon>Magnoliopsida</taxon>
        <taxon>eudicotyledons</taxon>
        <taxon>Gunneridae</taxon>
        <taxon>Pentapetalae</taxon>
        <taxon>asterids</taxon>
        <taxon>lamiids</taxon>
        <taxon>Lamiales</taxon>
        <taxon>Lamiaceae</taxon>
        <taxon>Nepetoideae</taxon>
        <taxon>Mentheae</taxon>
        <taxon>Salviinae</taxon>
        <taxon>Salvia</taxon>
        <taxon>Salvia subgen. Calosphace</taxon>
    </lineage>
</organism>
<evidence type="ECO:0000256" key="3">
    <source>
        <dbReference type="ARBA" id="ARBA00022989"/>
    </source>
</evidence>
<dbReference type="NCBIfam" id="TIGR01627">
    <property type="entry name" value="A_thal_3515"/>
    <property type="match status" value="1"/>
</dbReference>
<dbReference type="EC" id="2.1.1.112" evidence="5"/>
<dbReference type="AlphaFoldDB" id="A0ABD1GUD1"/>
<gene>
    <name evidence="5" type="primary">GXM2</name>
    <name evidence="5" type="ORF">AAHA92_23030</name>
</gene>
<dbReference type="GO" id="GO:0030775">
    <property type="term" value="F:glucuronoxylan 4-O-methyltransferase activity"/>
    <property type="evidence" value="ECO:0007669"/>
    <property type="project" value="UniProtKB-EC"/>
</dbReference>
<dbReference type="GO" id="GO:0000139">
    <property type="term" value="C:Golgi membrane"/>
    <property type="evidence" value="ECO:0007669"/>
    <property type="project" value="UniProtKB-SubCell"/>
</dbReference>
<dbReference type="EMBL" id="JBEAFC010000008">
    <property type="protein sequence ID" value="KAL1546431.1"/>
    <property type="molecule type" value="Genomic_DNA"/>
</dbReference>
<keyword evidence="5" id="KW-0808">Transferase</keyword>
<dbReference type="Pfam" id="PF21729">
    <property type="entry name" value="IRX15_IRX15L_GXM"/>
    <property type="match status" value="1"/>
</dbReference>
<protein>
    <submittedName>
        <fullName evidence="5">Glucuronoxylan 4-O-methyltransferase 2</fullName>
        <ecNumber evidence="5">2.1.1.112</ecNumber>
    </submittedName>
</protein>
<proteinExistence type="predicted"/>
<dbReference type="GO" id="GO:0071554">
    <property type="term" value="P:cell wall organization or biogenesis"/>
    <property type="evidence" value="ECO:0007669"/>
    <property type="project" value="UniProtKB-ARBA"/>
</dbReference>
<evidence type="ECO:0000256" key="1">
    <source>
        <dbReference type="ARBA" id="ARBA00004194"/>
    </source>
</evidence>
<dbReference type="InterPro" id="IPR006514">
    <property type="entry name" value="IRX15/GXM/AGM"/>
</dbReference>
<keyword evidence="5" id="KW-0489">Methyltransferase</keyword>
<sequence length="272" mass="31034">MKGKQPKPLNGKLILSCFFLLFLFLLIKRPAFSYSSFSLTSSLSNECTKIPSSLSNALVHYALSKITPQQTVQEISVSLKVLQKKSPCNILVFGLGYDSIMWTSLNHGGRTVFLEEEENWIRSVTEEHPYLESYHVVYDTKRSEAKQLHQIGMQKQCKQVSDPRHSKCQLALKGMPSFVYETQWDLIMVDAPTGYNDTLPGRMSAIYTAGLLARNRLDGETDVFVHDINREVEDRFSMSFLCKGYMVEEKERMRRFNIPSHNNASLGTPFCP</sequence>
<keyword evidence="3" id="KW-1133">Transmembrane helix</keyword>
<comment type="subcellular location">
    <subcellularLocation>
        <location evidence="1">Golgi apparatus membrane</location>
        <topology evidence="1">Single-pass membrane protein</topology>
    </subcellularLocation>
</comment>
<comment type="caution">
    <text evidence="5">The sequence shown here is derived from an EMBL/GenBank/DDBJ whole genome shotgun (WGS) entry which is preliminary data.</text>
</comment>
<evidence type="ECO:0000313" key="6">
    <source>
        <dbReference type="Proteomes" id="UP001567538"/>
    </source>
</evidence>
<evidence type="ECO:0000256" key="4">
    <source>
        <dbReference type="ARBA" id="ARBA00023136"/>
    </source>
</evidence>
<keyword evidence="4" id="KW-0472">Membrane</keyword>